<evidence type="ECO:0000256" key="2">
    <source>
        <dbReference type="ARBA" id="ARBA00022801"/>
    </source>
</evidence>
<evidence type="ECO:0000259" key="5">
    <source>
        <dbReference type="Pfam" id="PF08386"/>
    </source>
</evidence>
<dbReference type="AlphaFoldDB" id="A0A3N4I0I4"/>
<proteinExistence type="inferred from homology"/>
<accession>A0A3N4I0I4</accession>
<keyword evidence="2" id="KW-0378">Hydrolase</keyword>
<dbReference type="InterPro" id="IPR051601">
    <property type="entry name" value="Serine_prot/Carboxylest_S33"/>
</dbReference>
<dbReference type="EMBL" id="ML119705">
    <property type="protein sequence ID" value="RPA78906.1"/>
    <property type="molecule type" value="Genomic_DNA"/>
</dbReference>
<protein>
    <recommendedName>
        <fullName evidence="8">Alpha/beta-hydrolase</fullName>
    </recommendedName>
</protein>
<feature type="domain" description="Peptidase S33 tripeptidyl aminopeptidase-like C-terminal" evidence="5">
    <location>
        <begin position="470"/>
        <end position="567"/>
    </location>
</feature>
<dbReference type="SUPFAM" id="SSF53474">
    <property type="entry name" value="alpha/beta-Hydrolases"/>
    <property type="match status" value="1"/>
</dbReference>
<reference evidence="6 7" key="1">
    <citation type="journal article" date="2018" name="Nat. Ecol. Evol.">
        <title>Pezizomycetes genomes reveal the molecular basis of ectomycorrhizal truffle lifestyle.</title>
        <authorList>
            <person name="Murat C."/>
            <person name="Payen T."/>
            <person name="Noel B."/>
            <person name="Kuo A."/>
            <person name="Morin E."/>
            <person name="Chen J."/>
            <person name="Kohler A."/>
            <person name="Krizsan K."/>
            <person name="Balestrini R."/>
            <person name="Da Silva C."/>
            <person name="Montanini B."/>
            <person name="Hainaut M."/>
            <person name="Levati E."/>
            <person name="Barry K.W."/>
            <person name="Belfiori B."/>
            <person name="Cichocki N."/>
            <person name="Clum A."/>
            <person name="Dockter R.B."/>
            <person name="Fauchery L."/>
            <person name="Guy J."/>
            <person name="Iotti M."/>
            <person name="Le Tacon F."/>
            <person name="Lindquist E.A."/>
            <person name="Lipzen A."/>
            <person name="Malagnac F."/>
            <person name="Mello A."/>
            <person name="Molinier V."/>
            <person name="Miyauchi S."/>
            <person name="Poulain J."/>
            <person name="Riccioni C."/>
            <person name="Rubini A."/>
            <person name="Sitrit Y."/>
            <person name="Splivallo R."/>
            <person name="Traeger S."/>
            <person name="Wang M."/>
            <person name="Zifcakova L."/>
            <person name="Wipf D."/>
            <person name="Zambonelli A."/>
            <person name="Paolocci F."/>
            <person name="Nowrousian M."/>
            <person name="Ottonello S."/>
            <person name="Baldrian P."/>
            <person name="Spatafora J.W."/>
            <person name="Henrissat B."/>
            <person name="Nagy L.G."/>
            <person name="Aury J.M."/>
            <person name="Wincker P."/>
            <person name="Grigoriev I.V."/>
            <person name="Bonfante P."/>
            <person name="Martin F.M."/>
        </authorList>
    </citation>
    <scope>NUCLEOTIDE SEQUENCE [LARGE SCALE GENOMIC DNA]</scope>
    <source>
        <strain evidence="6 7">RN42</strain>
    </source>
</reference>
<dbReference type="Gene3D" id="3.40.50.1820">
    <property type="entry name" value="alpha/beta hydrolase"/>
    <property type="match status" value="1"/>
</dbReference>
<evidence type="ECO:0000256" key="3">
    <source>
        <dbReference type="SAM" id="SignalP"/>
    </source>
</evidence>
<evidence type="ECO:0000313" key="6">
    <source>
        <dbReference type="EMBL" id="RPA78906.1"/>
    </source>
</evidence>
<keyword evidence="3" id="KW-0732">Signal</keyword>
<dbReference type="PANTHER" id="PTHR43248:SF25">
    <property type="entry name" value="AB HYDROLASE-1 DOMAIN-CONTAINING PROTEIN-RELATED"/>
    <property type="match status" value="1"/>
</dbReference>
<evidence type="ECO:0008006" key="8">
    <source>
        <dbReference type="Google" id="ProtNLM"/>
    </source>
</evidence>
<evidence type="ECO:0000259" key="4">
    <source>
        <dbReference type="Pfam" id="PF00561"/>
    </source>
</evidence>
<organism evidence="6 7">
    <name type="scientific">Ascobolus immersus RN42</name>
    <dbReference type="NCBI Taxonomy" id="1160509"/>
    <lineage>
        <taxon>Eukaryota</taxon>
        <taxon>Fungi</taxon>
        <taxon>Dikarya</taxon>
        <taxon>Ascomycota</taxon>
        <taxon>Pezizomycotina</taxon>
        <taxon>Pezizomycetes</taxon>
        <taxon>Pezizales</taxon>
        <taxon>Ascobolaceae</taxon>
        <taxon>Ascobolus</taxon>
    </lineage>
</organism>
<dbReference type="Pfam" id="PF08386">
    <property type="entry name" value="Abhydrolase_4"/>
    <property type="match status" value="1"/>
</dbReference>
<dbReference type="GO" id="GO:0016787">
    <property type="term" value="F:hydrolase activity"/>
    <property type="evidence" value="ECO:0007669"/>
    <property type="project" value="UniProtKB-KW"/>
</dbReference>
<keyword evidence="7" id="KW-1185">Reference proteome</keyword>
<dbReference type="Pfam" id="PF00561">
    <property type="entry name" value="Abhydrolase_1"/>
    <property type="match status" value="1"/>
</dbReference>
<comment type="similarity">
    <text evidence="1">Belongs to the peptidase S33 family.</text>
</comment>
<feature type="domain" description="AB hydrolase-1" evidence="4">
    <location>
        <begin position="110"/>
        <end position="296"/>
    </location>
</feature>
<dbReference type="InterPro" id="IPR029058">
    <property type="entry name" value="AB_hydrolase_fold"/>
</dbReference>
<dbReference type="InterPro" id="IPR000073">
    <property type="entry name" value="AB_hydrolase_1"/>
</dbReference>
<feature type="chain" id="PRO_5018167951" description="Alpha/beta-hydrolase" evidence="3">
    <location>
        <begin position="20"/>
        <end position="597"/>
    </location>
</feature>
<gene>
    <name evidence="6" type="ORF">BJ508DRAFT_150764</name>
</gene>
<evidence type="ECO:0000256" key="1">
    <source>
        <dbReference type="ARBA" id="ARBA00010088"/>
    </source>
</evidence>
<dbReference type="PANTHER" id="PTHR43248">
    <property type="entry name" value="2-SUCCINYL-6-HYDROXY-2,4-CYCLOHEXADIENE-1-CARBOXYLATE SYNTHASE"/>
    <property type="match status" value="1"/>
</dbReference>
<feature type="signal peptide" evidence="3">
    <location>
        <begin position="1"/>
        <end position="19"/>
    </location>
</feature>
<dbReference type="OrthoDB" id="425534at2759"/>
<evidence type="ECO:0000313" key="7">
    <source>
        <dbReference type="Proteomes" id="UP000275078"/>
    </source>
</evidence>
<dbReference type="STRING" id="1160509.A0A3N4I0I4"/>
<name>A0A3N4I0I4_ASCIM</name>
<sequence>MSRLVLLTALTGLASGVIALDRTPQFHQLHKRLGGTLFDFIPATEETLAWQPCSSNTSHDDDDGLDPTLLCAKLLVPRDYLNASDTLTYAIAMIKKPAAISESSPDWRGPVFFNPGGPGIEAINSFRVNFTMGARLQSFLGPNYSVVSIDPRSVGYSEPVINCEDSVAEFQVGYDRLFASFRSPLTGGIEAMGEQLALYEEYNGKCIRKFNGTDNPLRFVGTAAVARDMLRVSDMMWKDAGRKVPKGLQYWGASYGTTLGQYFATLFPDRVERVVLDAVGDGEEWQTTYDNEVNWVDTLDDVLYTGFSGYCAASKACLLNPHGTETRASINRRIRKILEHIKRQPFVPEGTGKTISFFNLSSFLYANFYSTIRTFPRIALVLSFLEQEVVLANKRVVKIPSEVNRWTEWAIPDQRCEILAGGDMPYTKTGTPSDAFNFIKCSDRTVFEKLELDKMMKVHDKIVRKSEIGTVQTFNVLGCSLFDDPKQYQAVEVVPKVGAKKTKFPIFFTSHTIDPVTPLKNAFNMQKVFPGSGVLEQYSVGHLVLTWPSKCTLKYVLEYFETGKVPKYVGCGVDEGPWGVKGELVKGKGSKGKRWLW</sequence>
<dbReference type="InterPro" id="IPR013595">
    <property type="entry name" value="Pept_S33_TAP-like_C"/>
</dbReference>
<dbReference type="Proteomes" id="UP000275078">
    <property type="component" value="Unassembled WGS sequence"/>
</dbReference>